<evidence type="ECO:0000256" key="1">
    <source>
        <dbReference type="ARBA" id="ARBA00004123"/>
    </source>
</evidence>
<comment type="subcellular location">
    <subcellularLocation>
        <location evidence="1">Nucleus</location>
    </subcellularLocation>
</comment>
<organism evidence="4">
    <name type="scientific">Cyprinus carpio</name>
    <name type="common">Common carp</name>
    <dbReference type="NCBI Taxonomy" id="7962"/>
    <lineage>
        <taxon>Eukaryota</taxon>
        <taxon>Metazoa</taxon>
        <taxon>Chordata</taxon>
        <taxon>Craniata</taxon>
        <taxon>Vertebrata</taxon>
        <taxon>Euteleostomi</taxon>
        <taxon>Actinopterygii</taxon>
        <taxon>Neopterygii</taxon>
        <taxon>Teleostei</taxon>
        <taxon>Ostariophysi</taxon>
        <taxon>Cypriniformes</taxon>
        <taxon>Cyprinidae</taxon>
        <taxon>Cyprininae</taxon>
        <taxon>Cyprinus</taxon>
    </lineage>
</organism>
<proteinExistence type="predicted"/>
<dbReference type="SMART" id="SM00298">
    <property type="entry name" value="CHROMO"/>
    <property type="match status" value="1"/>
</dbReference>
<dbReference type="PROSITE" id="PS50013">
    <property type="entry name" value="CHROMO_2"/>
    <property type="match status" value="1"/>
</dbReference>
<dbReference type="KEGG" id="ccar:122147213"/>
<sequence>MFPWPWPWSGEPSMLPSVDDWIRCSERVWDSAHVCLQRAVLNQEIQANKRCRPHPPYQPGSHAENSAQVHVDADPNVENQEPPPPLDIDGSPAYAVKELLDSSRRGDQLQYLVDWEGYGPEERSWVAAHDILDPSFIEDFHRARADHPAPRPRGRPRRAPRVAPGGEGGNSVTPSQQSALSASLVTSCLCGIWQGQANHPM</sequence>
<feature type="region of interest" description="Disordered" evidence="2">
    <location>
        <begin position="145"/>
        <end position="178"/>
    </location>
</feature>
<dbReference type="AlphaFoldDB" id="A0A9Q9YQY7"/>
<feature type="domain" description="Chromo" evidence="3">
    <location>
        <begin position="94"/>
        <end position="152"/>
    </location>
</feature>
<evidence type="ECO:0000313" key="4">
    <source>
        <dbReference type="RefSeq" id="XP_042624766.1"/>
    </source>
</evidence>
<dbReference type="GO" id="GO:0005634">
    <property type="term" value="C:nucleus"/>
    <property type="evidence" value="ECO:0007669"/>
    <property type="project" value="UniProtKB-SubCell"/>
</dbReference>
<protein>
    <submittedName>
        <fullName evidence="4">Uncharacterized protein LOC122147213</fullName>
    </submittedName>
</protein>
<dbReference type="InterPro" id="IPR023780">
    <property type="entry name" value="Chromo_domain"/>
</dbReference>
<feature type="compositionally biased region" description="Basic residues" evidence="2">
    <location>
        <begin position="150"/>
        <end position="160"/>
    </location>
</feature>
<reference evidence="4" key="1">
    <citation type="submission" date="2025-08" db="UniProtKB">
        <authorList>
            <consortium name="RefSeq"/>
        </authorList>
    </citation>
    <scope>IDENTIFICATION</scope>
    <source>
        <tissue evidence="4">Muscle</tissue>
    </source>
</reference>
<evidence type="ECO:0000256" key="2">
    <source>
        <dbReference type="SAM" id="MobiDB-lite"/>
    </source>
</evidence>
<name>A0A9Q9YQY7_CYPCA</name>
<dbReference type="RefSeq" id="XP_042624766.1">
    <property type="nucleotide sequence ID" value="XM_042768832.1"/>
</dbReference>
<dbReference type="OrthoDB" id="1430630at2759"/>
<dbReference type="InterPro" id="IPR000953">
    <property type="entry name" value="Chromo/chromo_shadow_dom"/>
</dbReference>
<evidence type="ECO:0000259" key="3">
    <source>
        <dbReference type="PROSITE" id="PS50013"/>
    </source>
</evidence>
<gene>
    <name evidence="4" type="primary">LOC122147213</name>
</gene>
<accession>A0A9Q9YQY7</accession>
<dbReference type="GeneID" id="122147213"/>
<dbReference type="Proteomes" id="UP001155660">
    <property type="component" value="Chromosome A2"/>
</dbReference>
<dbReference type="Pfam" id="PF00385">
    <property type="entry name" value="Chromo"/>
    <property type="match status" value="1"/>
</dbReference>